<dbReference type="Gene3D" id="3.40.50.1390">
    <property type="entry name" value="Resolvase, N-terminal catalytic domain"/>
    <property type="match status" value="1"/>
</dbReference>
<evidence type="ECO:0000259" key="1">
    <source>
        <dbReference type="PROSITE" id="PS51737"/>
    </source>
</evidence>
<gene>
    <name evidence="2" type="ORF">ACFP2T_37690</name>
</gene>
<accession>A0ABW1KLW7</accession>
<dbReference type="Proteomes" id="UP001596203">
    <property type="component" value="Unassembled WGS sequence"/>
</dbReference>
<dbReference type="InterPro" id="IPR050639">
    <property type="entry name" value="SSR_resolvase"/>
</dbReference>
<dbReference type="RefSeq" id="WP_377430666.1">
    <property type="nucleotide sequence ID" value="NZ_JBHSPR010000053.1"/>
</dbReference>
<dbReference type="InterPro" id="IPR038109">
    <property type="entry name" value="DNA_bind_recomb_sf"/>
</dbReference>
<dbReference type="PANTHER" id="PTHR30461:SF23">
    <property type="entry name" value="DNA RECOMBINASE-RELATED"/>
    <property type="match status" value="1"/>
</dbReference>
<evidence type="ECO:0000313" key="3">
    <source>
        <dbReference type="Proteomes" id="UP001596203"/>
    </source>
</evidence>
<name>A0ABW1KLW7_9ACTN</name>
<dbReference type="Pfam" id="PF07508">
    <property type="entry name" value="Recombinase"/>
    <property type="match status" value="1"/>
</dbReference>
<dbReference type="EMBL" id="JBHSPR010000053">
    <property type="protein sequence ID" value="MFC6021883.1"/>
    <property type="molecule type" value="Genomic_DNA"/>
</dbReference>
<dbReference type="InterPro" id="IPR006119">
    <property type="entry name" value="Resolv_N"/>
</dbReference>
<protein>
    <submittedName>
        <fullName evidence="2">Recombinase family protein</fullName>
    </submittedName>
</protein>
<dbReference type="Gene3D" id="3.90.1750.20">
    <property type="entry name" value="Putative Large Serine Recombinase, Chain B, Domain 2"/>
    <property type="match status" value="1"/>
</dbReference>
<dbReference type="SMART" id="SM00857">
    <property type="entry name" value="Resolvase"/>
    <property type="match status" value="1"/>
</dbReference>
<dbReference type="CDD" id="cd00338">
    <property type="entry name" value="Ser_Recombinase"/>
    <property type="match status" value="1"/>
</dbReference>
<reference evidence="3" key="1">
    <citation type="journal article" date="2019" name="Int. J. Syst. Evol. Microbiol.">
        <title>The Global Catalogue of Microorganisms (GCM) 10K type strain sequencing project: providing services to taxonomists for standard genome sequencing and annotation.</title>
        <authorList>
            <consortium name="The Broad Institute Genomics Platform"/>
            <consortium name="The Broad Institute Genome Sequencing Center for Infectious Disease"/>
            <person name="Wu L."/>
            <person name="Ma J."/>
        </authorList>
    </citation>
    <scope>NUCLEOTIDE SEQUENCE [LARGE SCALE GENOMIC DNA]</scope>
    <source>
        <strain evidence="3">ZS-35-S2</strain>
    </source>
</reference>
<dbReference type="InterPro" id="IPR011109">
    <property type="entry name" value="DNA_bind_recombinase_dom"/>
</dbReference>
<feature type="domain" description="Recombinase" evidence="1">
    <location>
        <begin position="204"/>
        <end position="328"/>
    </location>
</feature>
<dbReference type="PANTHER" id="PTHR30461">
    <property type="entry name" value="DNA-INVERTASE FROM LAMBDOID PROPHAGE"/>
    <property type="match status" value="1"/>
</dbReference>
<dbReference type="PROSITE" id="PS51737">
    <property type="entry name" value="RECOMBINASE_DNA_BIND"/>
    <property type="match status" value="1"/>
</dbReference>
<proteinExistence type="predicted"/>
<organism evidence="2 3">
    <name type="scientific">Plantactinospora solaniradicis</name>
    <dbReference type="NCBI Taxonomy" id="1723736"/>
    <lineage>
        <taxon>Bacteria</taxon>
        <taxon>Bacillati</taxon>
        <taxon>Actinomycetota</taxon>
        <taxon>Actinomycetes</taxon>
        <taxon>Micromonosporales</taxon>
        <taxon>Micromonosporaceae</taxon>
        <taxon>Plantactinospora</taxon>
    </lineage>
</organism>
<evidence type="ECO:0000313" key="2">
    <source>
        <dbReference type="EMBL" id="MFC6021883.1"/>
    </source>
</evidence>
<dbReference type="InterPro" id="IPR036162">
    <property type="entry name" value="Resolvase-like_N_sf"/>
</dbReference>
<sequence length="534" mass="60319">MLAELVERAHWGDLAGMNFGGLVRLSYETEADSEERKGYMTGRDIKGREEQEKDCGTYVSSRKGNYVFTYEEPNTTAYKRRRIVLPDGRSVYRVVRPVFEGALNDLKKGVAPNGQRIDGLIVYDIDRLTRDNRHLEDCIEVVQHFGRPIIDITGTLDLLTDNGRTVARIVVATNNKQSADTARRVRRKHVAMQQAGIPAGGRRPFGWNKDKRTLNVAEAEVVKAGVLRLLKGVPVGGVLAEWRDKGIVTPTGRPWVRATLVGMLRNPRLCGYRARLVHGVSETTGKNYRDWEIVRDPAGKPVIGQWKPILEVAEWEAVAAVVGEHANHAHDFNTRKYLLTSVLRCAKPDCGQPLKASKVPAKQAKNEGDFHYICRLKKEGGCGGMSVFGPKTDEWITEAVIAKYVSEARRRRANVRSKAWPRETELREVRASIADLTAAWRARPQKISNARYFALLPELEREEKDLASGREQWLSRQFGSVSKPPRLQADWPGLTLAEKRTYIKEALVCVLVHPAKQGHRSWDPDRLEPVWREE</sequence>
<comment type="caution">
    <text evidence="2">The sequence shown here is derived from an EMBL/GenBank/DDBJ whole genome shotgun (WGS) entry which is preliminary data.</text>
</comment>
<dbReference type="SUPFAM" id="SSF53041">
    <property type="entry name" value="Resolvase-like"/>
    <property type="match status" value="1"/>
</dbReference>
<dbReference type="Pfam" id="PF00239">
    <property type="entry name" value="Resolvase"/>
    <property type="match status" value="1"/>
</dbReference>
<keyword evidence="3" id="KW-1185">Reference proteome</keyword>